<dbReference type="EMBL" id="DTGT01000168">
    <property type="protein sequence ID" value="HGH60729.1"/>
    <property type="molecule type" value="Genomic_DNA"/>
</dbReference>
<reference evidence="1" key="1">
    <citation type="journal article" date="2020" name="mSystems">
        <title>Genome- and Community-Level Interaction Insights into Carbon Utilization and Element Cycling Functions of Hydrothermarchaeota in Hydrothermal Sediment.</title>
        <authorList>
            <person name="Zhou Z."/>
            <person name="Liu Y."/>
            <person name="Xu W."/>
            <person name="Pan J."/>
            <person name="Luo Z.H."/>
            <person name="Li M."/>
        </authorList>
    </citation>
    <scope>NUCLEOTIDE SEQUENCE [LARGE SCALE GENOMIC DNA]</scope>
    <source>
        <strain evidence="1">SpSt-769</strain>
    </source>
</reference>
<gene>
    <name evidence="1" type="ORF">ENV54_05465</name>
</gene>
<protein>
    <submittedName>
        <fullName evidence="1">Uncharacterized protein</fullName>
    </submittedName>
</protein>
<accession>A0A7C4ERY2</accession>
<dbReference type="AlphaFoldDB" id="A0A7C4ERY2"/>
<evidence type="ECO:0000313" key="1">
    <source>
        <dbReference type="EMBL" id="HGH60729.1"/>
    </source>
</evidence>
<sequence length="220" mass="23693">MSAPTTSDKSDISNSIHIRLVGAERVGQGFAELFQKGFVIAIEEGATVREVVTGPMKVDAQYLDGRINTIFLNGHTVDNVDAARVGDGAVLSLSAAMPGFVGAALRKGGFYAVMRADITHAQNNQYNAGRPAQITVRLYNMVAKELGPLFLARGVCFRRSDLLEFFLGRSEIFWRACAQIAVDGQEVDADSLKAALITRASTEPLAFVQVMTATSEAHAR</sequence>
<name>A0A7C4ERY2_9BACT</name>
<proteinExistence type="predicted"/>
<organism evidence="1">
    <name type="scientific">Desulfomonile tiedjei</name>
    <dbReference type="NCBI Taxonomy" id="2358"/>
    <lineage>
        <taxon>Bacteria</taxon>
        <taxon>Pseudomonadati</taxon>
        <taxon>Thermodesulfobacteriota</taxon>
        <taxon>Desulfomonilia</taxon>
        <taxon>Desulfomonilales</taxon>
        <taxon>Desulfomonilaceae</taxon>
        <taxon>Desulfomonile</taxon>
    </lineage>
</organism>
<comment type="caution">
    <text evidence="1">The sequence shown here is derived from an EMBL/GenBank/DDBJ whole genome shotgun (WGS) entry which is preliminary data.</text>
</comment>